<dbReference type="PANTHER" id="PTHR18964:SF173">
    <property type="entry name" value="GLUCOKINASE"/>
    <property type="match status" value="1"/>
</dbReference>
<dbReference type="InterPro" id="IPR043129">
    <property type="entry name" value="ATPase_NBD"/>
</dbReference>
<evidence type="ECO:0000313" key="2">
    <source>
        <dbReference type="EMBL" id="UQN30439.1"/>
    </source>
</evidence>
<dbReference type="Pfam" id="PF13412">
    <property type="entry name" value="HTH_24"/>
    <property type="match status" value="1"/>
</dbReference>
<name>A0ABY4NAP1_9MICO</name>
<dbReference type="SUPFAM" id="SSF46785">
    <property type="entry name" value="Winged helix' DNA-binding domain"/>
    <property type="match status" value="1"/>
</dbReference>
<dbReference type="InterPro" id="IPR036388">
    <property type="entry name" value="WH-like_DNA-bd_sf"/>
</dbReference>
<accession>A0ABY4NAP1</accession>
<gene>
    <name evidence="2" type="ORF">M4486_03610</name>
</gene>
<reference evidence="2" key="1">
    <citation type="submission" date="2022-05" db="EMBL/GenBank/DDBJ databases">
        <title>Genomic analysis of Brachybacterium sp. CBA3104.</title>
        <authorList>
            <person name="Roh S.W."/>
            <person name="Kim Y.B."/>
            <person name="Kim Y."/>
        </authorList>
    </citation>
    <scope>NUCLEOTIDE SEQUENCE</scope>
    <source>
        <strain evidence="2">CBA3104</strain>
    </source>
</reference>
<dbReference type="Proteomes" id="UP001055868">
    <property type="component" value="Chromosome"/>
</dbReference>
<dbReference type="SUPFAM" id="SSF53067">
    <property type="entry name" value="Actin-like ATPase domain"/>
    <property type="match status" value="1"/>
</dbReference>
<dbReference type="PANTHER" id="PTHR18964">
    <property type="entry name" value="ROK (REPRESSOR, ORF, KINASE) FAMILY"/>
    <property type="match status" value="1"/>
</dbReference>
<comment type="similarity">
    <text evidence="1">Belongs to the ROK (NagC/XylR) family.</text>
</comment>
<evidence type="ECO:0000313" key="3">
    <source>
        <dbReference type="Proteomes" id="UP001055868"/>
    </source>
</evidence>
<dbReference type="InterPro" id="IPR036390">
    <property type="entry name" value="WH_DNA-bd_sf"/>
</dbReference>
<evidence type="ECO:0000256" key="1">
    <source>
        <dbReference type="ARBA" id="ARBA00006479"/>
    </source>
</evidence>
<dbReference type="Gene3D" id="1.10.10.10">
    <property type="entry name" value="Winged helix-like DNA-binding domain superfamily/Winged helix DNA-binding domain"/>
    <property type="match status" value="1"/>
</dbReference>
<dbReference type="RefSeq" id="WP_249479749.1">
    <property type="nucleotide sequence ID" value="NZ_CP097218.1"/>
</dbReference>
<keyword evidence="3" id="KW-1185">Reference proteome</keyword>
<organism evidence="2 3">
    <name type="scientific">Brachybacterium kimchii</name>
    <dbReference type="NCBI Taxonomy" id="2942909"/>
    <lineage>
        <taxon>Bacteria</taxon>
        <taxon>Bacillati</taxon>
        <taxon>Actinomycetota</taxon>
        <taxon>Actinomycetes</taxon>
        <taxon>Micrococcales</taxon>
        <taxon>Dermabacteraceae</taxon>
        <taxon>Brachybacterium</taxon>
    </lineage>
</organism>
<dbReference type="Gene3D" id="3.30.420.40">
    <property type="match status" value="2"/>
</dbReference>
<dbReference type="EMBL" id="CP097218">
    <property type="protein sequence ID" value="UQN30439.1"/>
    <property type="molecule type" value="Genomic_DNA"/>
</dbReference>
<dbReference type="InterPro" id="IPR000600">
    <property type="entry name" value="ROK"/>
</dbReference>
<dbReference type="Pfam" id="PF00480">
    <property type="entry name" value="ROK"/>
    <property type="match status" value="1"/>
</dbReference>
<proteinExistence type="inferred from homology"/>
<sequence>MAQTNPDRRPGLSTLRRANIELVLDALRLKGPSSQAGLARETGLSPATITSIVRTLVSSGRVETRALNKRETVVTLAPQTGRYVSVSVRPKTMHGVLVDFTAERYWEASVLTPEHDGEGPGAYVRLVGELLALAGLERSDLSGAAVGMQCPISRASGEVASWAGTRLPGWKSIPVAAHLEELLGVPVIVDNDANLGGLAEWSWGAGQGDGVLFYVLSSSHVGGAIVLDGEVLRGADGLAGEIGHMVVDSSGPMCECGSRGCLAVYASERAIIGALRSEGSFASLPDVIGAAREGDLRARGVLFDVGRQMGRALADVGKLLAPNTIVLGGELGRAGSLLLAGLRASIEVTSLRAVSPSIQFRPAQLVAGEVELGGIAALLRSEGADVSELPAWLRM</sequence>
<protein>
    <submittedName>
        <fullName evidence="2">ROK family transcriptional regulator</fullName>
    </submittedName>
</protein>